<dbReference type="GO" id="GO:0016020">
    <property type="term" value="C:membrane"/>
    <property type="evidence" value="ECO:0007669"/>
    <property type="project" value="UniProtKB-SubCell"/>
</dbReference>
<reference evidence="7 8" key="1">
    <citation type="submission" date="2020-08" db="EMBL/GenBank/DDBJ databases">
        <title>Cohnella phylogeny.</title>
        <authorList>
            <person name="Dunlap C."/>
        </authorList>
    </citation>
    <scope>NUCLEOTIDE SEQUENCE [LARGE SCALE GENOMIC DNA]</scope>
    <source>
        <strain evidence="7 8">DSM 103658</strain>
    </source>
</reference>
<dbReference type="InterPro" id="IPR051328">
    <property type="entry name" value="T7SS_ABC-Transporter"/>
</dbReference>
<comment type="caution">
    <text evidence="7">The sequence shown here is derived from an EMBL/GenBank/DDBJ whole genome shotgun (WGS) entry which is preliminary data.</text>
</comment>
<evidence type="ECO:0000259" key="6">
    <source>
        <dbReference type="Pfam" id="PF12698"/>
    </source>
</evidence>
<feature type="transmembrane region" description="Helical" evidence="5">
    <location>
        <begin position="635"/>
        <end position="655"/>
    </location>
</feature>
<name>A0A841T9M7_9BACL</name>
<evidence type="ECO:0000313" key="8">
    <source>
        <dbReference type="Proteomes" id="UP000574133"/>
    </source>
</evidence>
<dbReference type="GO" id="GO:0140359">
    <property type="term" value="F:ABC-type transporter activity"/>
    <property type="evidence" value="ECO:0007669"/>
    <property type="project" value="InterPro"/>
</dbReference>
<proteinExistence type="predicted"/>
<evidence type="ECO:0000256" key="4">
    <source>
        <dbReference type="ARBA" id="ARBA00023136"/>
    </source>
</evidence>
<sequence length="670" mass="70371">MRQKSLFRHDWHFILNHKQLRIAVAILLLVPVLYAGMFLSGYWNPYDKLDKLPVAVVNLDHGAAISGQQLDVGKDMVDELKRTNSFDYRFVNLEEADEGLETGEYYLSIVIPENFSANIASLNGDHPEQAQLIYKTNPGNNYVSGQIGSSALTKLKDEVSQNIIKTYTTTVMDSIRQLSDGFAQAGEGAGKLSEGAASAKEGADQLEAGIGSLKDGAYKLEDGLSPLADGMKKLRQSAEQLQDGAASLSGGLGKLDAAEAQLAKSSAGVDANLAQLAAGLSDEQKRAAGASDEAVQLSEALKKFAGEHPDLASDEALAAIMKSSEQLEADSSASQQAAAQLAKSAAGLSAGHTKLTNSLEAVSSSLAASAKGGSELAAGMSQFNAGLGSWSQGFSAFGAGLHSLADGSAQLNTGAEALAQGFVSLVNGSQELSGQLQDAAAQSAGAGASDEMLNMYAQPIQLVEQPISGVPNYGTGSAPYFLALGLLVGGLMAFNIIPFNFPASPQVGGLKFTFSKMGVFYVISVVQTIIVNALLLFAFGIKPVNLPMMLLYSLLVSLTFMTLIMMLVVLLGTFGKLLGVALVVTQLSSSGGTFPFELAPQWIQAIGRCLPMTYVQRGFHAAISTGEWSVYWKNFGILLAFLAGFIVVMLIRNLMASQSGKLQPKAAGAH</sequence>
<feature type="domain" description="ABC-2 type transporter transmembrane" evidence="6">
    <location>
        <begin position="427"/>
        <end position="650"/>
    </location>
</feature>
<evidence type="ECO:0000256" key="2">
    <source>
        <dbReference type="ARBA" id="ARBA00022692"/>
    </source>
</evidence>
<protein>
    <submittedName>
        <fullName evidence="7">YhgE/Pip domain-containing protein</fullName>
    </submittedName>
</protein>
<feature type="transmembrane region" description="Helical" evidence="5">
    <location>
        <begin position="20"/>
        <end position="43"/>
    </location>
</feature>
<keyword evidence="8" id="KW-1185">Reference proteome</keyword>
<evidence type="ECO:0000256" key="5">
    <source>
        <dbReference type="SAM" id="Phobius"/>
    </source>
</evidence>
<keyword evidence="4 5" id="KW-0472">Membrane</keyword>
<comment type="subcellular location">
    <subcellularLocation>
        <location evidence="1">Membrane</location>
        <topology evidence="1">Multi-pass membrane protein</topology>
    </subcellularLocation>
</comment>
<dbReference type="InterPro" id="IPR017500">
    <property type="entry name" value="Phage_infect_YhgE_N"/>
</dbReference>
<keyword evidence="3 5" id="KW-1133">Transmembrane helix</keyword>
<dbReference type="EMBL" id="JACJVN010000021">
    <property type="protein sequence ID" value="MBB6676736.1"/>
    <property type="molecule type" value="Genomic_DNA"/>
</dbReference>
<dbReference type="Gene3D" id="3.40.1710.10">
    <property type="entry name" value="abc type-2 transporter like domain"/>
    <property type="match status" value="1"/>
</dbReference>
<organism evidence="7 8">
    <name type="scientific">Cohnella lubricantis</name>
    <dbReference type="NCBI Taxonomy" id="2163172"/>
    <lineage>
        <taxon>Bacteria</taxon>
        <taxon>Bacillati</taxon>
        <taxon>Bacillota</taxon>
        <taxon>Bacilli</taxon>
        <taxon>Bacillales</taxon>
        <taxon>Paenibacillaceae</taxon>
        <taxon>Cohnella</taxon>
    </lineage>
</organism>
<dbReference type="Proteomes" id="UP000574133">
    <property type="component" value="Unassembled WGS sequence"/>
</dbReference>
<gene>
    <name evidence="7" type="ORF">H4Q31_05260</name>
</gene>
<dbReference type="InterPro" id="IPR013525">
    <property type="entry name" value="ABC2_TM"/>
</dbReference>
<keyword evidence="2 5" id="KW-0812">Transmembrane</keyword>
<dbReference type="NCBIfam" id="TIGR03061">
    <property type="entry name" value="pip_yhgE_Nterm"/>
    <property type="match status" value="1"/>
</dbReference>
<evidence type="ECO:0000313" key="7">
    <source>
        <dbReference type="EMBL" id="MBB6676736.1"/>
    </source>
</evidence>
<dbReference type="AlphaFoldDB" id="A0A841T9M7"/>
<dbReference type="PANTHER" id="PTHR43077:SF5">
    <property type="entry name" value="PHAGE INFECTION PROTEIN"/>
    <property type="match status" value="1"/>
</dbReference>
<evidence type="ECO:0000256" key="1">
    <source>
        <dbReference type="ARBA" id="ARBA00004141"/>
    </source>
</evidence>
<evidence type="ECO:0000256" key="3">
    <source>
        <dbReference type="ARBA" id="ARBA00022989"/>
    </source>
</evidence>
<dbReference type="Pfam" id="PF12698">
    <property type="entry name" value="ABC2_membrane_3"/>
    <property type="match status" value="2"/>
</dbReference>
<feature type="domain" description="ABC-2 type transporter transmembrane" evidence="6">
    <location>
        <begin position="25"/>
        <end position="161"/>
    </location>
</feature>
<accession>A0A841T9M7</accession>
<dbReference type="PANTHER" id="PTHR43077">
    <property type="entry name" value="TRANSPORT PERMEASE YVFS-RELATED"/>
    <property type="match status" value="1"/>
</dbReference>
<feature type="transmembrane region" description="Helical" evidence="5">
    <location>
        <begin position="478"/>
        <end position="497"/>
    </location>
</feature>
<feature type="transmembrane region" description="Helical" evidence="5">
    <location>
        <begin position="551"/>
        <end position="570"/>
    </location>
</feature>
<dbReference type="RefSeq" id="WP_185178021.1">
    <property type="nucleotide sequence ID" value="NZ_CBCSEP010000003.1"/>
</dbReference>
<dbReference type="NCBIfam" id="TIGR03062">
    <property type="entry name" value="pip_yhgE_Cterm"/>
    <property type="match status" value="1"/>
</dbReference>
<feature type="transmembrane region" description="Helical" evidence="5">
    <location>
        <begin position="518"/>
        <end position="539"/>
    </location>
</feature>
<dbReference type="InterPro" id="IPR017501">
    <property type="entry name" value="Phage_infect_YhgE_C"/>
</dbReference>